<dbReference type="Gene3D" id="3.40.50.2000">
    <property type="entry name" value="Glycogen Phosphorylase B"/>
    <property type="match status" value="1"/>
</dbReference>
<dbReference type="AlphaFoldDB" id="A0A0E3P768"/>
<name>A0A0E3P768_9EURY</name>
<feature type="domain" description="WsaF C-terminal" evidence="2">
    <location>
        <begin position="263"/>
        <end position="393"/>
    </location>
</feature>
<dbReference type="PATRIC" id="fig|1434120.4.peg.3773"/>
<protein>
    <recommendedName>
        <fullName evidence="5">Glycosyl transferase family 1 domain-containing protein</fullName>
    </recommendedName>
</protein>
<dbReference type="KEGG" id="msw:MSSIT_2891"/>
<evidence type="ECO:0008006" key="5">
    <source>
        <dbReference type="Google" id="ProtNLM"/>
    </source>
</evidence>
<dbReference type="Pfam" id="PF22772">
    <property type="entry name" value="WsaF_C"/>
    <property type="match status" value="1"/>
</dbReference>
<evidence type="ECO:0000313" key="3">
    <source>
        <dbReference type="EMBL" id="AKB29610.1"/>
    </source>
</evidence>
<proteinExistence type="predicted"/>
<accession>A0A0E3P768</accession>
<gene>
    <name evidence="3" type="ORF">MSSIT_2891</name>
</gene>
<evidence type="ECO:0000313" key="4">
    <source>
        <dbReference type="Proteomes" id="UP000033111"/>
    </source>
</evidence>
<sequence length="434" mass="50567">MSKARKVYEIYKNSGSIEVLYNIILKIKEEDKKRCMEGNKCVDGSYYSIPEITSLTPKETNFKGKRLNLLVPSLEKEHIFGGISTALNLFEYMTENYEFQRIIVTDSKVDNIDIERFKEYEIDNKSNKNRTKSICPMANRFGRTIDVGENDYFVSTAWWTAYILQPILEWQQKTYDIEPVFYYIIQDFEPGFYQWSSRYSLAESTYKSKFKTKAILNTKILYDFFVEKGYSFYQQAYFNPPLNRSLANRASLASKQARREPFKILVYGRPGVGRNCFEICIESLQKFASQYENLHKWELYSVGEKHQDIILSPDCKLKSLGKLPLDQYQNILESSSVGLSLMVSPHPSYPPIEMASYGLEVITNRYENKNLSNFFTNIHSLEKLTPNDVMETLIQVCREVEKRSGKPSDGKNSYLAEESWEKVFISLGNILREK</sequence>
<evidence type="ECO:0000259" key="1">
    <source>
        <dbReference type="Pfam" id="PF21374"/>
    </source>
</evidence>
<dbReference type="InterPro" id="IPR048510">
    <property type="entry name" value="WsaF_N"/>
</dbReference>
<dbReference type="Gene3D" id="3.40.50.11090">
    <property type="match status" value="1"/>
</dbReference>
<dbReference type="Proteomes" id="UP000033111">
    <property type="component" value="Chromosome"/>
</dbReference>
<dbReference type="EMBL" id="CP009506">
    <property type="protein sequence ID" value="AKB29610.1"/>
    <property type="molecule type" value="Genomic_DNA"/>
</dbReference>
<evidence type="ECO:0000259" key="2">
    <source>
        <dbReference type="Pfam" id="PF22772"/>
    </source>
</evidence>
<dbReference type="Pfam" id="PF21374">
    <property type="entry name" value="WsaF_N"/>
    <property type="match status" value="1"/>
</dbReference>
<reference evidence="3 4" key="1">
    <citation type="submission" date="2014-07" db="EMBL/GenBank/DDBJ databases">
        <title>Methanogenic archaea and the global carbon cycle.</title>
        <authorList>
            <person name="Henriksen J.R."/>
            <person name="Luke J."/>
            <person name="Reinhart S."/>
            <person name="Benedict M.N."/>
            <person name="Youngblut N.D."/>
            <person name="Metcalf M.E."/>
            <person name="Whitaker R.J."/>
            <person name="Metcalf W.W."/>
        </authorList>
    </citation>
    <scope>NUCLEOTIDE SEQUENCE [LARGE SCALE GENOMIC DNA]</scope>
    <source>
        <strain evidence="3 4">T4/M</strain>
    </source>
</reference>
<feature type="domain" description="WsaF N-terminal" evidence="1">
    <location>
        <begin position="66"/>
        <end position="219"/>
    </location>
</feature>
<dbReference type="GO" id="GO:0030247">
    <property type="term" value="F:polysaccharide binding"/>
    <property type="evidence" value="ECO:0007669"/>
    <property type="project" value="InterPro"/>
</dbReference>
<dbReference type="InterPro" id="IPR055050">
    <property type="entry name" value="WsaF_C"/>
</dbReference>
<organism evidence="3 4">
    <name type="scientific">Methanosarcina siciliae T4/M</name>
    <dbReference type="NCBI Taxonomy" id="1434120"/>
    <lineage>
        <taxon>Archaea</taxon>
        <taxon>Methanobacteriati</taxon>
        <taxon>Methanobacteriota</taxon>
        <taxon>Stenosarchaea group</taxon>
        <taxon>Methanomicrobia</taxon>
        <taxon>Methanosarcinales</taxon>
        <taxon>Methanosarcinaceae</taxon>
        <taxon>Methanosarcina</taxon>
    </lineage>
</organism>
<keyword evidence="4" id="KW-1185">Reference proteome</keyword>
<dbReference type="HOGENOM" id="CLU_051620_0_0_2"/>